<dbReference type="InterPro" id="IPR028087">
    <property type="entry name" value="Tad_N"/>
</dbReference>
<evidence type="ECO:0000313" key="3">
    <source>
        <dbReference type="EMBL" id="KAA0890457.1"/>
    </source>
</evidence>
<keyword evidence="1" id="KW-1133">Transmembrane helix</keyword>
<accession>A0A5A9XBJ3</accession>
<evidence type="ECO:0000256" key="1">
    <source>
        <dbReference type="SAM" id="Phobius"/>
    </source>
</evidence>
<name>A0A5A9XBJ3_9BACT</name>
<feature type="domain" description="Putative Flp pilus-assembly TadG-like N-terminal" evidence="2">
    <location>
        <begin position="18"/>
        <end position="64"/>
    </location>
</feature>
<dbReference type="EMBL" id="SRSD01000007">
    <property type="protein sequence ID" value="KAA0890457.1"/>
    <property type="molecule type" value="Genomic_DNA"/>
</dbReference>
<proteinExistence type="predicted"/>
<dbReference type="OrthoDB" id="5391266at2"/>
<keyword evidence="1" id="KW-0812">Transmembrane</keyword>
<evidence type="ECO:0000259" key="2">
    <source>
        <dbReference type="Pfam" id="PF13400"/>
    </source>
</evidence>
<sequence length="395" mass="41704">MDAARRIGQFSPLHNERGVAVVYIAVALVVLILIAGLAIDLGYMYLTKAQLQNAADAGALAGAQKMKQVGLPHDASQALSRTEVQTFAQKNNAANASVQLASDGSNTLSNGNDITVGHWDSLTRTYTPGAAGTNIFNAIQVRTRRTANSPAGPVNTFLAKIQPELHSMEAASQAIATIPARAGNYTSFCSQACGACNYDPSTSTFDLNDASTWPAACQQTVISQPSPDPGGLNSADKFAWTTLLGNPSSSSALSDLVRTGAPNQDVCGKDIYTTMGQDTNVMRDMASNMYDPYIDNTNKTIVSGKVTEWWVIVPVTESCPPGAAGANNDPKLVTRYAKIRIQAICVNGSAGYTGYKDGAGECTHAWDGNIVYDRIMCVGCADASLLYGTKVNLVK</sequence>
<gene>
    <name evidence="3" type="ORF">ET418_12420</name>
</gene>
<organism evidence="3 4">
    <name type="scientific">Oryzomonas rubra</name>
    <dbReference type="NCBI Taxonomy" id="2509454"/>
    <lineage>
        <taxon>Bacteria</taxon>
        <taxon>Pseudomonadati</taxon>
        <taxon>Thermodesulfobacteriota</taxon>
        <taxon>Desulfuromonadia</taxon>
        <taxon>Geobacterales</taxon>
        <taxon>Geobacteraceae</taxon>
        <taxon>Oryzomonas</taxon>
    </lineage>
</organism>
<keyword evidence="4" id="KW-1185">Reference proteome</keyword>
<dbReference type="RefSeq" id="WP_149307933.1">
    <property type="nucleotide sequence ID" value="NZ_SRSD01000007.1"/>
</dbReference>
<keyword evidence="1" id="KW-0472">Membrane</keyword>
<dbReference type="Proteomes" id="UP000324298">
    <property type="component" value="Unassembled WGS sequence"/>
</dbReference>
<feature type="transmembrane region" description="Helical" evidence="1">
    <location>
        <begin position="21"/>
        <end position="46"/>
    </location>
</feature>
<reference evidence="3 4" key="1">
    <citation type="submission" date="2019-04" db="EMBL/GenBank/DDBJ databases">
        <title>Geobacter ruber sp. nov., ferric-reducing bacteria isolated from paddy soil.</title>
        <authorList>
            <person name="Xu Z."/>
            <person name="Masuda Y."/>
            <person name="Itoh H."/>
            <person name="Senoo K."/>
        </authorList>
    </citation>
    <scope>NUCLEOTIDE SEQUENCE [LARGE SCALE GENOMIC DNA]</scope>
    <source>
        <strain evidence="3 4">Red88</strain>
    </source>
</reference>
<evidence type="ECO:0000313" key="4">
    <source>
        <dbReference type="Proteomes" id="UP000324298"/>
    </source>
</evidence>
<dbReference type="Pfam" id="PF13400">
    <property type="entry name" value="Tad"/>
    <property type="match status" value="1"/>
</dbReference>
<comment type="caution">
    <text evidence="3">The sequence shown here is derived from an EMBL/GenBank/DDBJ whole genome shotgun (WGS) entry which is preliminary data.</text>
</comment>
<protein>
    <recommendedName>
        <fullName evidence="2">Putative Flp pilus-assembly TadG-like N-terminal domain-containing protein</fullName>
    </recommendedName>
</protein>
<dbReference type="AlphaFoldDB" id="A0A5A9XBJ3"/>